<reference evidence="2" key="1">
    <citation type="submission" date="2020-02" db="EMBL/GenBank/DDBJ databases">
        <authorList>
            <person name="Meier V. D."/>
        </authorList>
    </citation>
    <scope>NUCLEOTIDE SEQUENCE</scope>
    <source>
        <strain evidence="2">AVDCRST_MAG08</strain>
    </source>
</reference>
<protein>
    <submittedName>
        <fullName evidence="2">Chromosome (Plasmid) partitioning protein ParA</fullName>
    </submittedName>
</protein>
<sequence length="213" mass="21652">GVRGRGGAAEGRFGQVHDRRQPRGRVRGGRAARGSARHRPAGLGDALARRAATPQRRAGGASLLRSPLGMARADRAGQVAAGTGRGRARHAAARRHRRQAGDPRLGPRADAVAALARRPLGQRWHAAVGGRGAAPAPRPAQPRAGAGQDARPRGGGARGAGGGALGAEPRQPRAVRRRLLGRAFRDGGGAALGGGGRDARPGDGRGGPRRSSL</sequence>
<dbReference type="AlphaFoldDB" id="A0A6J4I177"/>
<feature type="compositionally biased region" description="Low complexity" evidence="1">
    <location>
        <begin position="41"/>
        <end position="52"/>
    </location>
</feature>
<evidence type="ECO:0000313" key="2">
    <source>
        <dbReference type="EMBL" id="CAA9237296.1"/>
    </source>
</evidence>
<feature type="region of interest" description="Disordered" evidence="1">
    <location>
        <begin position="1"/>
        <end position="213"/>
    </location>
</feature>
<organism evidence="2">
    <name type="scientific">uncultured Acetobacteraceae bacterium</name>
    <dbReference type="NCBI Taxonomy" id="169975"/>
    <lineage>
        <taxon>Bacteria</taxon>
        <taxon>Pseudomonadati</taxon>
        <taxon>Pseudomonadota</taxon>
        <taxon>Alphaproteobacteria</taxon>
        <taxon>Acetobacterales</taxon>
        <taxon>Acetobacteraceae</taxon>
        <taxon>environmental samples</taxon>
    </lineage>
</organism>
<accession>A0A6J4I177</accession>
<feature type="compositionally biased region" description="Basic residues" evidence="1">
    <location>
        <begin position="86"/>
        <end position="98"/>
    </location>
</feature>
<evidence type="ECO:0000256" key="1">
    <source>
        <dbReference type="SAM" id="MobiDB-lite"/>
    </source>
</evidence>
<dbReference type="EMBL" id="CADCTG010000129">
    <property type="protein sequence ID" value="CAA9237296.1"/>
    <property type="molecule type" value="Genomic_DNA"/>
</dbReference>
<gene>
    <name evidence="2" type="ORF">AVDCRST_MAG08-1421</name>
</gene>
<feature type="compositionally biased region" description="Gly residues" evidence="1">
    <location>
        <begin position="186"/>
        <end position="196"/>
    </location>
</feature>
<feature type="compositionally biased region" description="Basic residues" evidence="1">
    <location>
        <begin position="22"/>
        <end position="40"/>
    </location>
</feature>
<feature type="non-terminal residue" evidence="2">
    <location>
        <position position="1"/>
    </location>
</feature>
<proteinExistence type="predicted"/>
<feature type="non-terminal residue" evidence="2">
    <location>
        <position position="213"/>
    </location>
</feature>
<feature type="compositionally biased region" description="Gly residues" evidence="1">
    <location>
        <begin position="153"/>
        <end position="165"/>
    </location>
</feature>
<name>A0A6J4I177_9PROT</name>